<evidence type="ECO:0000313" key="4">
    <source>
        <dbReference type="EMBL" id="KAK5059690.1"/>
    </source>
</evidence>
<dbReference type="InterPro" id="IPR026992">
    <property type="entry name" value="DIOX_N"/>
</dbReference>
<proteinExistence type="inferred from homology"/>
<evidence type="ECO:0000256" key="1">
    <source>
        <dbReference type="ARBA" id="ARBA00008056"/>
    </source>
</evidence>
<dbReference type="InterPro" id="IPR044861">
    <property type="entry name" value="IPNS-like_FE2OG_OXY"/>
</dbReference>
<dbReference type="RefSeq" id="XP_064709511.1">
    <property type="nucleotide sequence ID" value="XM_064853112.1"/>
</dbReference>
<sequence>MVTLPYRMRDSDSFTTKQVTSTKQVRSKRRCLSVVAEEAVVPRAPPVIDFSPFYGNDRANKQQLVDQVRQACLEKGFFQIVNHGVSDELQTAIFKQSKNFFSLPAEEKVKLDKAQHPNKLGYECLRSQNFEGKTAGDLKEGFFIGRKLPADHKYVREGRIHCGQNAYPQTVSDPSLFEETVDQYHATMTALAENILSVIAMTLNLNEDYFRDFCNEPAAVLRLLHYPPQAPDADENERGIGAHTDFGGITILLQDEIGGLQVFDGLTLSWIDVKPTPGAFVVNLGNVMMRWSNDRYVSNLHRVINSSGKERYSIPFFYSGNPDFMIGCLPGCEDGLRGSKYTPMKVQDWIFGRHTNTFKEAKGLSELSALAKVA</sequence>
<accession>A0AAV9NIT6</accession>
<dbReference type="PANTHER" id="PTHR47990">
    <property type="entry name" value="2-OXOGLUTARATE (2OG) AND FE(II)-DEPENDENT OXYGENASE SUPERFAMILY PROTEIN-RELATED"/>
    <property type="match status" value="1"/>
</dbReference>
<evidence type="ECO:0000256" key="2">
    <source>
        <dbReference type="RuleBase" id="RU003682"/>
    </source>
</evidence>
<name>A0AAV9NIT6_9EURO</name>
<comment type="similarity">
    <text evidence="1 2">Belongs to the iron/ascorbate-dependent oxidoreductase family.</text>
</comment>
<feature type="domain" description="Fe2OG dioxygenase" evidence="3">
    <location>
        <begin position="217"/>
        <end position="320"/>
    </location>
</feature>
<gene>
    <name evidence="4" type="ORF">LTR84_009573</name>
</gene>
<dbReference type="GeneID" id="89977731"/>
<protein>
    <recommendedName>
        <fullName evidence="3">Fe2OG dioxygenase domain-containing protein</fullName>
    </recommendedName>
</protein>
<evidence type="ECO:0000313" key="5">
    <source>
        <dbReference type="Proteomes" id="UP001358417"/>
    </source>
</evidence>
<evidence type="ECO:0000259" key="3">
    <source>
        <dbReference type="PROSITE" id="PS51471"/>
    </source>
</evidence>
<dbReference type="PRINTS" id="PR00682">
    <property type="entry name" value="IPNSYNTHASE"/>
</dbReference>
<dbReference type="GO" id="GO:0044283">
    <property type="term" value="P:small molecule biosynthetic process"/>
    <property type="evidence" value="ECO:0007669"/>
    <property type="project" value="UniProtKB-ARBA"/>
</dbReference>
<dbReference type="AlphaFoldDB" id="A0AAV9NIT6"/>
<keyword evidence="2" id="KW-0479">Metal-binding</keyword>
<dbReference type="InterPro" id="IPR005123">
    <property type="entry name" value="Oxoglu/Fe-dep_dioxygenase_dom"/>
</dbReference>
<dbReference type="SUPFAM" id="SSF51197">
    <property type="entry name" value="Clavaminate synthase-like"/>
    <property type="match status" value="1"/>
</dbReference>
<keyword evidence="5" id="KW-1185">Reference proteome</keyword>
<comment type="caution">
    <text evidence="4">The sequence shown here is derived from an EMBL/GenBank/DDBJ whole genome shotgun (WGS) entry which is preliminary data.</text>
</comment>
<dbReference type="Gene3D" id="2.60.120.330">
    <property type="entry name" value="B-lactam Antibiotic, Isopenicillin N Synthase, Chain"/>
    <property type="match status" value="1"/>
</dbReference>
<dbReference type="PROSITE" id="PS51471">
    <property type="entry name" value="FE2OG_OXY"/>
    <property type="match status" value="1"/>
</dbReference>
<dbReference type="EMBL" id="JAVRRD010000004">
    <property type="protein sequence ID" value="KAK5059690.1"/>
    <property type="molecule type" value="Genomic_DNA"/>
</dbReference>
<dbReference type="Pfam" id="PF14226">
    <property type="entry name" value="DIOX_N"/>
    <property type="match status" value="1"/>
</dbReference>
<dbReference type="InterPro" id="IPR027443">
    <property type="entry name" value="IPNS-like_sf"/>
</dbReference>
<organism evidence="4 5">
    <name type="scientific">Exophiala bonariae</name>
    <dbReference type="NCBI Taxonomy" id="1690606"/>
    <lineage>
        <taxon>Eukaryota</taxon>
        <taxon>Fungi</taxon>
        <taxon>Dikarya</taxon>
        <taxon>Ascomycota</taxon>
        <taxon>Pezizomycotina</taxon>
        <taxon>Eurotiomycetes</taxon>
        <taxon>Chaetothyriomycetidae</taxon>
        <taxon>Chaetothyriales</taxon>
        <taxon>Herpotrichiellaceae</taxon>
        <taxon>Exophiala</taxon>
    </lineage>
</organism>
<dbReference type="Proteomes" id="UP001358417">
    <property type="component" value="Unassembled WGS sequence"/>
</dbReference>
<reference evidence="4 5" key="1">
    <citation type="submission" date="2023-08" db="EMBL/GenBank/DDBJ databases">
        <title>Black Yeasts Isolated from many extreme environments.</title>
        <authorList>
            <person name="Coleine C."/>
            <person name="Stajich J.E."/>
            <person name="Selbmann L."/>
        </authorList>
    </citation>
    <scope>NUCLEOTIDE SEQUENCE [LARGE SCALE GENOMIC DNA]</scope>
    <source>
        <strain evidence="4 5">CCFEE 5792</strain>
    </source>
</reference>
<dbReference type="GO" id="GO:0016491">
    <property type="term" value="F:oxidoreductase activity"/>
    <property type="evidence" value="ECO:0007669"/>
    <property type="project" value="UniProtKB-KW"/>
</dbReference>
<dbReference type="Pfam" id="PF03171">
    <property type="entry name" value="2OG-FeII_Oxy"/>
    <property type="match status" value="1"/>
</dbReference>
<keyword evidence="2" id="KW-0560">Oxidoreductase</keyword>
<keyword evidence="2" id="KW-0408">Iron</keyword>
<dbReference type="InterPro" id="IPR050231">
    <property type="entry name" value="Iron_ascorbate_oxido_reductase"/>
</dbReference>
<dbReference type="GO" id="GO:0046872">
    <property type="term" value="F:metal ion binding"/>
    <property type="evidence" value="ECO:0007669"/>
    <property type="project" value="UniProtKB-KW"/>
</dbReference>